<dbReference type="Proteomes" id="UP000549343">
    <property type="component" value="Unassembled WGS sequence"/>
</dbReference>
<evidence type="ECO:0000313" key="5">
    <source>
        <dbReference type="Proteomes" id="UP000549343"/>
    </source>
</evidence>
<gene>
    <name evidence="4" type="ORF">F4557_005118</name>
    <name evidence="3" type="ORF">GCM10009546_53280</name>
</gene>
<proteinExistence type="predicted"/>
<sequence>MANDYHPYRTHRRTKKTRAGRLGLAGALTGALGITAVAATIVIVRPGGDPGGEARPTLAGQGSVEAGPSVPSPDAGPPLNFTTPEGYGYSLAAVEAGTDPAPLGATKAPPSGTTYAYADYVLTNNQRRPVLLDYPADLFMPKARVPSSAQERCMPQAGIPDDMCTLPNRSEVTARIDGAEPPVDENGTMMIPAGATYLVRIASELPVDKGISADDLRLFVWNARYTSDLTGIELAFPNDAG</sequence>
<reference evidence="4 5" key="3">
    <citation type="submission" date="2020-08" db="EMBL/GenBank/DDBJ databases">
        <title>Sequencing the genomes of 1000 actinobacteria strains.</title>
        <authorList>
            <person name="Klenk H.-P."/>
        </authorList>
    </citation>
    <scope>NUCLEOTIDE SEQUENCE [LARGE SCALE GENOMIC DNA]</scope>
    <source>
        <strain evidence="4 5">DSM 44772</strain>
    </source>
</reference>
<reference evidence="3" key="1">
    <citation type="journal article" date="2014" name="Int. J. Syst. Evol. Microbiol.">
        <title>Complete genome of a new Firmicutes species belonging to the dominant human colonic microbiota ('Ruminococcus bicirculans') reveals two chromosomes and a selective capacity to utilize plant glucans.</title>
        <authorList>
            <consortium name="NISC Comparative Sequencing Program"/>
            <person name="Wegmann U."/>
            <person name="Louis P."/>
            <person name="Goesmann A."/>
            <person name="Henrissat B."/>
            <person name="Duncan S.H."/>
            <person name="Flint H.J."/>
        </authorList>
    </citation>
    <scope>NUCLEOTIDE SEQUENCE</scope>
    <source>
        <strain evidence="3">JCM 10667</strain>
    </source>
</reference>
<dbReference type="RefSeq" id="WP_184886743.1">
    <property type="nucleotide sequence ID" value="NZ_BAAAHD010000059.1"/>
</dbReference>
<reference evidence="3" key="4">
    <citation type="submission" date="2023-12" db="EMBL/GenBank/DDBJ databases">
        <authorList>
            <person name="Sun Q."/>
            <person name="Inoue M."/>
        </authorList>
    </citation>
    <scope>NUCLEOTIDE SEQUENCE</scope>
    <source>
        <strain evidence="3">JCM 10667</strain>
    </source>
</reference>
<keyword evidence="6" id="KW-1185">Reference proteome</keyword>
<evidence type="ECO:0000313" key="6">
    <source>
        <dbReference type="Proteomes" id="UP001501427"/>
    </source>
</evidence>
<keyword evidence="2" id="KW-0812">Transmembrane</keyword>
<evidence type="ECO:0000256" key="2">
    <source>
        <dbReference type="SAM" id="Phobius"/>
    </source>
</evidence>
<reference evidence="6" key="2">
    <citation type="journal article" date="2019" name="Int. J. Syst. Evol. Microbiol.">
        <title>The Global Catalogue of Microorganisms (GCM) 10K type strain sequencing project: providing services to taxonomists for standard genome sequencing and annotation.</title>
        <authorList>
            <consortium name="The Broad Institute Genomics Platform"/>
            <consortium name="The Broad Institute Genome Sequencing Center for Infectious Disease"/>
            <person name="Wu L."/>
            <person name="Ma J."/>
        </authorList>
    </citation>
    <scope>NUCLEOTIDE SEQUENCE [LARGE SCALE GENOMIC DNA]</scope>
    <source>
        <strain evidence="6">JCM 10667</strain>
    </source>
</reference>
<accession>A0A7W7IGS1</accession>
<evidence type="ECO:0000313" key="4">
    <source>
        <dbReference type="EMBL" id="MBB4776700.1"/>
    </source>
</evidence>
<dbReference type="EMBL" id="JACHMV010000001">
    <property type="protein sequence ID" value="MBB4776700.1"/>
    <property type="molecule type" value="Genomic_DNA"/>
</dbReference>
<feature type="region of interest" description="Disordered" evidence="1">
    <location>
        <begin position="52"/>
        <end position="83"/>
    </location>
</feature>
<comment type="caution">
    <text evidence="4">The sequence shown here is derived from an EMBL/GenBank/DDBJ whole genome shotgun (WGS) entry which is preliminary data.</text>
</comment>
<dbReference type="Proteomes" id="UP001501427">
    <property type="component" value="Unassembled WGS sequence"/>
</dbReference>
<evidence type="ECO:0000256" key="1">
    <source>
        <dbReference type="SAM" id="MobiDB-lite"/>
    </source>
</evidence>
<feature type="transmembrane region" description="Helical" evidence="2">
    <location>
        <begin position="21"/>
        <end position="44"/>
    </location>
</feature>
<keyword evidence="2" id="KW-1133">Transmembrane helix</keyword>
<keyword evidence="2" id="KW-0472">Membrane</keyword>
<evidence type="ECO:0000313" key="3">
    <source>
        <dbReference type="EMBL" id="GAA0584322.1"/>
    </source>
</evidence>
<name>A0A7W7IGS1_9ACTN</name>
<organism evidence="4 5">
    <name type="scientific">Actinomadura livida</name>
    <dbReference type="NCBI Taxonomy" id="79909"/>
    <lineage>
        <taxon>Bacteria</taxon>
        <taxon>Bacillati</taxon>
        <taxon>Actinomycetota</taxon>
        <taxon>Actinomycetes</taxon>
        <taxon>Streptosporangiales</taxon>
        <taxon>Thermomonosporaceae</taxon>
        <taxon>Actinomadura</taxon>
    </lineage>
</organism>
<dbReference type="EMBL" id="BAAAHD010000059">
    <property type="protein sequence ID" value="GAA0584322.1"/>
    <property type="molecule type" value="Genomic_DNA"/>
</dbReference>
<dbReference type="AlphaFoldDB" id="A0A7W7IGS1"/>
<protein>
    <submittedName>
        <fullName evidence="4">Uncharacterized protein</fullName>
    </submittedName>
</protein>